<keyword evidence="2" id="KW-1185">Reference proteome</keyword>
<dbReference type="EMBL" id="BAAASD010000083">
    <property type="protein sequence ID" value="GAA2375667.1"/>
    <property type="molecule type" value="Genomic_DNA"/>
</dbReference>
<comment type="caution">
    <text evidence="1">The sequence shown here is derived from an EMBL/GenBank/DDBJ whole genome shotgun (WGS) entry which is preliminary data.</text>
</comment>
<evidence type="ECO:0000313" key="1">
    <source>
        <dbReference type="EMBL" id="GAA2375667.1"/>
    </source>
</evidence>
<dbReference type="SUPFAM" id="SSF52402">
    <property type="entry name" value="Adenine nucleotide alpha hydrolases-like"/>
    <property type="match status" value="1"/>
</dbReference>
<evidence type="ECO:0008006" key="3">
    <source>
        <dbReference type="Google" id="ProtNLM"/>
    </source>
</evidence>
<organism evidence="1 2">
    <name type="scientific">Streptomyces cuspidosporus</name>
    <dbReference type="NCBI Taxonomy" id="66882"/>
    <lineage>
        <taxon>Bacteria</taxon>
        <taxon>Bacillati</taxon>
        <taxon>Actinomycetota</taxon>
        <taxon>Actinomycetes</taxon>
        <taxon>Kitasatosporales</taxon>
        <taxon>Streptomycetaceae</taxon>
        <taxon>Streptomyces</taxon>
    </lineage>
</organism>
<protein>
    <recommendedName>
        <fullName evidence="3">UspA domain-containing protein</fullName>
    </recommendedName>
</protein>
<gene>
    <name evidence="1" type="ORF">GCM10010246_83270</name>
</gene>
<dbReference type="InterPro" id="IPR014729">
    <property type="entry name" value="Rossmann-like_a/b/a_fold"/>
</dbReference>
<evidence type="ECO:0000313" key="2">
    <source>
        <dbReference type="Proteomes" id="UP001500253"/>
    </source>
</evidence>
<reference evidence="2" key="1">
    <citation type="journal article" date="2019" name="Int. J. Syst. Evol. Microbiol.">
        <title>The Global Catalogue of Microorganisms (GCM) 10K type strain sequencing project: providing services to taxonomists for standard genome sequencing and annotation.</title>
        <authorList>
            <consortium name="The Broad Institute Genomics Platform"/>
            <consortium name="The Broad Institute Genome Sequencing Center for Infectious Disease"/>
            <person name="Wu L."/>
            <person name="Ma J."/>
        </authorList>
    </citation>
    <scope>NUCLEOTIDE SEQUENCE [LARGE SCALE GENOMIC DNA]</scope>
    <source>
        <strain evidence="2">JCM 4316</strain>
    </source>
</reference>
<accession>A0ABP5UBC4</accession>
<dbReference type="Gene3D" id="3.40.50.620">
    <property type="entry name" value="HUPs"/>
    <property type="match status" value="1"/>
</dbReference>
<sequence>MEHTVDLAFVAGAVLRAAAEAGLLVVGRQTHRSAPGPHIGPVTHAVLHHSPVLVAVVPHD</sequence>
<dbReference type="Proteomes" id="UP001500253">
    <property type="component" value="Unassembled WGS sequence"/>
</dbReference>
<name>A0ABP5UBC4_9ACTN</name>
<proteinExistence type="predicted"/>